<organism evidence="3 4">
    <name type="scientific">Lederbergia lenta</name>
    <name type="common">Bacillus lentus</name>
    <dbReference type="NCBI Taxonomy" id="1467"/>
    <lineage>
        <taxon>Bacteria</taxon>
        <taxon>Bacillati</taxon>
        <taxon>Bacillota</taxon>
        <taxon>Bacilli</taxon>
        <taxon>Bacillales</taxon>
        <taxon>Bacillaceae</taxon>
        <taxon>Lederbergia</taxon>
    </lineage>
</organism>
<dbReference type="InterPro" id="IPR029058">
    <property type="entry name" value="AB_hydrolase_fold"/>
</dbReference>
<evidence type="ECO:0000256" key="1">
    <source>
        <dbReference type="ARBA" id="ARBA00022729"/>
    </source>
</evidence>
<dbReference type="AlphaFoldDB" id="A0A2X4WF77"/>
<dbReference type="Pfam" id="PF01738">
    <property type="entry name" value="DLH"/>
    <property type="match status" value="1"/>
</dbReference>
<dbReference type="Proteomes" id="UP000249134">
    <property type="component" value="Chromosome 1"/>
</dbReference>
<dbReference type="SUPFAM" id="SSF53474">
    <property type="entry name" value="alpha/beta-Hydrolases"/>
    <property type="match status" value="1"/>
</dbReference>
<protein>
    <submittedName>
        <fullName evidence="3">Phospholipase/carboxylesterase</fullName>
    </submittedName>
</protein>
<dbReference type="Gene3D" id="3.40.50.1820">
    <property type="entry name" value="alpha/beta hydrolase"/>
    <property type="match status" value="1"/>
</dbReference>
<evidence type="ECO:0000313" key="3">
    <source>
        <dbReference type="EMBL" id="SQI63397.1"/>
    </source>
</evidence>
<name>A0A2X4WF77_LEDLE</name>
<evidence type="ECO:0000259" key="2">
    <source>
        <dbReference type="Pfam" id="PF01738"/>
    </source>
</evidence>
<keyword evidence="1" id="KW-0732">Signal</keyword>
<feature type="domain" description="Dienelactone hydrolase" evidence="2">
    <location>
        <begin position="77"/>
        <end position="179"/>
    </location>
</feature>
<reference evidence="3 4" key="1">
    <citation type="submission" date="2018-06" db="EMBL/GenBank/DDBJ databases">
        <authorList>
            <consortium name="Pathogen Informatics"/>
            <person name="Doyle S."/>
        </authorList>
    </citation>
    <scope>NUCLEOTIDE SEQUENCE [LARGE SCALE GENOMIC DNA]</scope>
    <source>
        <strain evidence="3 4">NCTC4824</strain>
    </source>
</reference>
<dbReference type="InterPro" id="IPR050955">
    <property type="entry name" value="Plant_Biomass_Hydrol_Est"/>
</dbReference>
<sequence>MLSIPDDYNQKANMDYPLVLFLHGMGERGSDLNAVKANGLPKLAEEQNFPFILVSPQCPLGVERYSTWLLHIDSIYALLEDLITQYRVDEDRIYVTGLSMGGYGTWEIAKQHPEKFAAMAPICGGGSVEHLERLKDVPVWAFHGAKDDVVPMEESQVMVEALRSAGGNVKLTIYPEATHDSWTETYNDPAFYTWLLNQKRAKGRIIK</sequence>
<dbReference type="PANTHER" id="PTHR43037">
    <property type="entry name" value="UNNAMED PRODUCT-RELATED"/>
    <property type="match status" value="1"/>
</dbReference>
<dbReference type="InterPro" id="IPR002925">
    <property type="entry name" value="Dienelactn_hydro"/>
</dbReference>
<gene>
    <name evidence="3" type="ORF">NCTC4824_04083</name>
</gene>
<dbReference type="STRING" id="1348624.GCA_001591545_03992"/>
<evidence type="ECO:0000313" key="4">
    <source>
        <dbReference type="Proteomes" id="UP000249134"/>
    </source>
</evidence>
<dbReference type="PANTHER" id="PTHR43037:SF1">
    <property type="entry name" value="BLL1128 PROTEIN"/>
    <property type="match status" value="1"/>
</dbReference>
<proteinExistence type="predicted"/>
<dbReference type="KEGG" id="blen:NCTC4824_04083"/>
<dbReference type="EMBL" id="LS483476">
    <property type="protein sequence ID" value="SQI63397.1"/>
    <property type="molecule type" value="Genomic_DNA"/>
</dbReference>
<keyword evidence="4" id="KW-1185">Reference proteome</keyword>
<accession>A0A2X4WF77</accession>
<dbReference type="GO" id="GO:0016787">
    <property type="term" value="F:hydrolase activity"/>
    <property type="evidence" value="ECO:0007669"/>
    <property type="project" value="InterPro"/>
</dbReference>